<gene>
    <name evidence="3" type="ORF">D7I47_14535</name>
</gene>
<dbReference type="OrthoDB" id="5125658at2"/>
<evidence type="ECO:0000313" key="3">
    <source>
        <dbReference type="EMBL" id="AYF99342.1"/>
    </source>
</evidence>
<feature type="transmembrane region" description="Helical" evidence="2">
    <location>
        <begin position="201"/>
        <end position="223"/>
    </location>
</feature>
<keyword evidence="2" id="KW-1133">Transmembrane helix</keyword>
<sequence length="237" mass="24103">MSEPNSPSVPPVPPAAAGAAPKYGEFAPVEQTTPEAPAAPAAPVAPGYPAAPEAPAGPTPGIPAAPGQPVMYTGEPAAAAPGYPQPAYPQPGNAQPGYAQPVYGQPGFGGEAAPKRRTWDVVLTIVLLVLGLGGMLIGLLYGVLLPMVFQQLYTQYGLGDFVDDGSLSGYSLIIVISHIALYLLAVGLGILLLVKRKVAFYVPLVAGVIAAIVFWGAIIAAMLNDPALSGYLTSGGY</sequence>
<keyword evidence="2" id="KW-0472">Membrane</keyword>
<evidence type="ECO:0000256" key="1">
    <source>
        <dbReference type="SAM" id="MobiDB-lite"/>
    </source>
</evidence>
<feature type="region of interest" description="Disordered" evidence="1">
    <location>
        <begin position="81"/>
        <end position="100"/>
    </location>
</feature>
<dbReference type="AlphaFoldDB" id="A0A387B6S3"/>
<dbReference type="KEGG" id="lyd:D7I47_14535"/>
<dbReference type="Pfam" id="PF19779">
    <property type="entry name" value="DUF6264"/>
    <property type="match status" value="1"/>
</dbReference>
<name>A0A387B6S3_9MICO</name>
<feature type="compositionally biased region" description="Low complexity" evidence="1">
    <location>
        <begin position="15"/>
        <end position="54"/>
    </location>
</feature>
<organism evidence="3 4">
    <name type="scientific">Protaetiibacter intestinalis</name>
    <dbReference type="NCBI Taxonomy" id="2419774"/>
    <lineage>
        <taxon>Bacteria</taxon>
        <taxon>Bacillati</taxon>
        <taxon>Actinomycetota</taxon>
        <taxon>Actinomycetes</taxon>
        <taxon>Micrococcales</taxon>
        <taxon>Microbacteriaceae</taxon>
        <taxon>Protaetiibacter</taxon>
    </lineage>
</organism>
<dbReference type="InterPro" id="IPR046231">
    <property type="entry name" value="DUF6264"/>
</dbReference>
<keyword evidence="4" id="KW-1185">Reference proteome</keyword>
<keyword evidence="2" id="KW-0812">Transmembrane</keyword>
<dbReference type="RefSeq" id="WP_120763710.1">
    <property type="nucleotide sequence ID" value="NZ_CP032630.1"/>
</dbReference>
<feature type="transmembrane region" description="Helical" evidence="2">
    <location>
        <begin position="169"/>
        <end position="194"/>
    </location>
</feature>
<evidence type="ECO:0000313" key="4">
    <source>
        <dbReference type="Proteomes" id="UP000278886"/>
    </source>
</evidence>
<protein>
    <submittedName>
        <fullName evidence="3">Uncharacterized protein</fullName>
    </submittedName>
</protein>
<evidence type="ECO:0000256" key="2">
    <source>
        <dbReference type="SAM" id="Phobius"/>
    </source>
</evidence>
<feature type="region of interest" description="Disordered" evidence="1">
    <location>
        <begin position="1"/>
        <end position="70"/>
    </location>
</feature>
<reference evidence="4" key="1">
    <citation type="submission" date="2018-09" db="EMBL/GenBank/DDBJ databases">
        <title>Genome sequencing of strain 2DFWR-13.</title>
        <authorList>
            <person name="Heo J."/>
            <person name="Kim S.-J."/>
            <person name="Kwon S.-W."/>
        </authorList>
    </citation>
    <scope>NUCLEOTIDE SEQUENCE [LARGE SCALE GENOMIC DNA]</scope>
    <source>
        <strain evidence="4">2DFWR-13</strain>
    </source>
</reference>
<dbReference type="EMBL" id="CP032630">
    <property type="protein sequence ID" value="AYF99342.1"/>
    <property type="molecule type" value="Genomic_DNA"/>
</dbReference>
<accession>A0A387B6S3</accession>
<feature type="transmembrane region" description="Helical" evidence="2">
    <location>
        <begin position="121"/>
        <end position="149"/>
    </location>
</feature>
<dbReference type="Proteomes" id="UP000278886">
    <property type="component" value="Chromosome"/>
</dbReference>
<proteinExistence type="predicted"/>